<sequence length="494" mass="53315">MGLLRVLTGLAPLAAALRPQPDTFNSTFRLSEAQLAPLNLTAADAADIEVVVRFERSNWATGSVLTDPFYTSLPANASDAAPGAVLKVEAFTNTTPYTIAPALALSRFVYQSVSVNGTRVPVSAFILWPYEPRVRRGAAAVDDRRAPLVAWGHGTSGVDAECAPSHIRNLWYQFTAPYTLALAGFAVVGTDYAGLGVSKNANGATIEHEYLGLSAQGNDILYSAQAAQAAFPGELTGDFVVMGHSQGGGAAWAAAQQQLRAKIPGYLGSIAVAPVTNLIELSSKDIAHSVRLVRAAKAIMYAIKGVSLADILTDTAFKFLDLILGIQGCSSASSVALAKVRAANPRQALVRTDFFQTKAAKEFVNMTMPGGKDFADPLLVIHGAADRILSVNITEKYVIETCRRYPRRKFEYVRVPQQGHPSVLYATQQLWINWLDDRFAEDRGQQPLTANHGVSVTNNCTVREVGRSSPRPLSQYQDGMSYFLEFAQQKYQVA</sequence>
<keyword evidence="1" id="KW-0732">Signal</keyword>
<dbReference type="EMBL" id="KQ030552">
    <property type="protein sequence ID" value="KJZ72131.1"/>
    <property type="molecule type" value="Genomic_DNA"/>
</dbReference>
<keyword evidence="4" id="KW-1185">Reference proteome</keyword>
<dbReference type="Proteomes" id="UP000054481">
    <property type="component" value="Unassembled WGS sequence"/>
</dbReference>
<proteinExistence type="predicted"/>
<dbReference type="GO" id="GO:0004806">
    <property type="term" value="F:triacylglycerol lipase activity"/>
    <property type="evidence" value="ECO:0007669"/>
    <property type="project" value="InterPro"/>
</dbReference>
<name>A0A0F7ZH71_9HYPO</name>
<dbReference type="PANTHER" id="PTHR34853:SF1">
    <property type="entry name" value="LIPASE 5"/>
    <property type="match status" value="1"/>
</dbReference>
<feature type="signal peptide" evidence="1">
    <location>
        <begin position="1"/>
        <end position="16"/>
    </location>
</feature>
<gene>
    <name evidence="3" type="ORF">HIM_08504</name>
</gene>
<evidence type="ECO:0000313" key="4">
    <source>
        <dbReference type="Proteomes" id="UP000054481"/>
    </source>
</evidence>
<dbReference type="SUPFAM" id="SSF53474">
    <property type="entry name" value="alpha/beta-Hydrolases"/>
    <property type="match status" value="1"/>
</dbReference>
<reference evidence="3 4" key="1">
    <citation type="journal article" date="2014" name="Genome Biol. Evol.">
        <title>Comparative genomics and transcriptomics analyses reveal divergent lifestyle features of nematode endoparasitic fungus Hirsutella minnesotensis.</title>
        <authorList>
            <person name="Lai Y."/>
            <person name="Liu K."/>
            <person name="Zhang X."/>
            <person name="Zhang X."/>
            <person name="Li K."/>
            <person name="Wang N."/>
            <person name="Shu C."/>
            <person name="Wu Y."/>
            <person name="Wang C."/>
            <person name="Bushley K.E."/>
            <person name="Xiang M."/>
            <person name="Liu X."/>
        </authorList>
    </citation>
    <scope>NUCLEOTIDE SEQUENCE [LARGE SCALE GENOMIC DNA]</scope>
    <source>
        <strain evidence="3 4">3608</strain>
    </source>
</reference>
<dbReference type="AlphaFoldDB" id="A0A0F7ZH71"/>
<evidence type="ECO:0000256" key="1">
    <source>
        <dbReference type="SAM" id="SignalP"/>
    </source>
</evidence>
<evidence type="ECO:0000259" key="2">
    <source>
        <dbReference type="Pfam" id="PF12146"/>
    </source>
</evidence>
<feature type="domain" description="Serine aminopeptidase S33" evidence="2">
    <location>
        <begin position="178"/>
        <end position="394"/>
    </location>
</feature>
<feature type="chain" id="PRO_5002525745" description="Serine aminopeptidase S33 domain-containing protein" evidence="1">
    <location>
        <begin position="17"/>
        <end position="494"/>
    </location>
</feature>
<accession>A0A0F7ZH71</accession>
<dbReference type="InterPro" id="IPR029058">
    <property type="entry name" value="AB_hydrolase_fold"/>
</dbReference>
<dbReference type="Pfam" id="PF12146">
    <property type="entry name" value="Hydrolase_4"/>
    <property type="match status" value="1"/>
</dbReference>
<dbReference type="OrthoDB" id="5382058at2759"/>
<dbReference type="Gene3D" id="3.40.50.1820">
    <property type="entry name" value="alpha/beta hydrolase"/>
    <property type="match status" value="2"/>
</dbReference>
<dbReference type="InterPro" id="IPR022742">
    <property type="entry name" value="Hydrolase_4"/>
</dbReference>
<dbReference type="PANTHER" id="PTHR34853">
    <property type="match status" value="1"/>
</dbReference>
<dbReference type="GO" id="GO:0016042">
    <property type="term" value="P:lipid catabolic process"/>
    <property type="evidence" value="ECO:0007669"/>
    <property type="project" value="InterPro"/>
</dbReference>
<protein>
    <recommendedName>
        <fullName evidence="2">Serine aminopeptidase S33 domain-containing protein</fullName>
    </recommendedName>
</protein>
<dbReference type="InterPro" id="IPR005152">
    <property type="entry name" value="Lipase_secreted"/>
</dbReference>
<organism evidence="3 4">
    <name type="scientific">Hirsutella minnesotensis 3608</name>
    <dbReference type="NCBI Taxonomy" id="1043627"/>
    <lineage>
        <taxon>Eukaryota</taxon>
        <taxon>Fungi</taxon>
        <taxon>Dikarya</taxon>
        <taxon>Ascomycota</taxon>
        <taxon>Pezizomycotina</taxon>
        <taxon>Sordariomycetes</taxon>
        <taxon>Hypocreomycetidae</taxon>
        <taxon>Hypocreales</taxon>
        <taxon>Ophiocordycipitaceae</taxon>
        <taxon>Hirsutella</taxon>
    </lineage>
</organism>
<evidence type="ECO:0000313" key="3">
    <source>
        <dbReference type="EMBL" id="KJZ72131.1"/>
    </source>
</evidence>